<dbReference type="Pfam" id="PF03358">
    <property type="entry name" value="FMN_red"/>
    <property type="match status" value="1"/>
</dbReference>
<accession>A0AA40K934</accession>
<dbReference type="InterPro" id="IPR005025">
    <property type="entry name" value="FMN_Rdtase-like_dom"/>
</dbReference>
<proteinExistence type="predicted"/>
<protein>
    <submittedName>
        <fullName evidence="2">Flavoprotein-like protein</fullName>
    </submittedName>
</protein>
<feature type="domain" description="NADPH-dependent FMN reductase-like" evidence="1">
    <location>
        <begin position="5"/>
        <end position="150"/>
    </location>
</feature>
<dbReference type="PANTHER" id="PTHR30543:SF21">
    <property type="entry name" value="NAD(P)H-DEPENDENT FMN REDUCTASE LOT6"/>
    <property type="match status" value="1"/>
</dbReference>
<dbReference type="GO" id="GO:0016491">
    <property type="term" value="F:oxidoreductase activity"/>
    <property type="evidence" value="ECO:0007669"/>
    <property type="project" value="InterPro"/>
</dbReference>
<dbReference type="InterPro" id="IPR050712">
    <property type="entry name" value="NAD(P)H-dep_reductase"/>
</dbReference>
<name>A0AA40K934_9PEZI</name>
<dbReference type="GO" id="GO:0010181">
    <property type="term" value="F:FMN binding"/>
    <property type="evidence" value="ECO:0007669"/>
    <property type="project" value="TreeGrafter"/>
</dbReference>
<evidence type="ECO:0000313" key="3">
    <source>
        <dbReference type="Proteomes" id="UP001172155"/>
    </source>
</evidence>
<dbReference type="InterPro" id="IPR029039">
    <property type="entry name" value="Flavoprotein-like_sf"/>
</dbReference>
<keyword evidence="3" id="KW-1185">Reference proteome</keyword>
<dbReference type="Proteomes" id="UP001172155">
    <property type="component" value="Unassembled WGS sequence"/>
</dbReference>
<dbReference type="PANTHER" id="PTHR30543">
    <property type="entry name" value="CHROMATE REDUCTASE"/>
    <property type="match status" value="1"/>
</dbReference>
<dbReference type="SUPFAM" id="SSF52218">
    <property type="entry name" value="Flavoproteins"/>
    <property type="match status" value="1"/>
</dbReference>
<reference evidence="2" key="1">
    <citation type="submission" date="2023-06" db="EMBL/GenBank/DDBJ databases">
        <title>Genome-scale phylogeny and comparative genomics of the fungal order Sordariales.</title>
        <authorList>
            <consortium name="Lawrence Berkeley National Laboratory"/>
            <person name="Hensen N."/>
            <person name="Bonometti L."/>
            <person name="Westerberg I."/>
            <person name="Brannstrom I.O."/>
            <person name="Guillou S."/>
            <person name="Cros-Aarteil S."/>
            <person name="Calhoun S."/>
            <person name="Haridas S."/>
            <person name="Kuo A."/>
            <person name="Mondo S."/>
            <person name="Pangilinan J."/>
            <person name="Riley R."/>
            <person name="LaButti K."/>
            <person name="Andreopoulos B."/>
            <person name="Lipzen A."/>
            <person name="Chen C."/>
            <person name="Yanf M."/>
            <person name="Daum C."/>
            <person name="Ng V."/>
            <person name="Clum A."/>
            <person name="Steindorff A."/>
            <person name="Ohm R."/>
            <person name="Martin F."/>
            <person name="Silar P."/>
            <person name="Natvig D."/>
            <person name="Lalanne C."/>
            <person name="Gautier V."/>
            <person name="Ament-velasquez S.L."/>
            <person name="Kruys A."/>
            <person name="Hutchinson M.I."/>
            <person name="Powell A.J."/>
            <person name="Barry K."/>
            <person name="Miller A.N."/>
            <person name="Grigoriev I.V."/>
            <person name="Debuchy R."/>
            <person name="Gladieux P."/>
            <person name="Thoren M.H."/>
            <person name="Johannesson H."/>
        </authorList>
    </citation>
    <scope>NUCLEOTIDE SEQUENCE</scope>
    <source>
        <strain evidence="2">SMH3187-1</strain>
    </source>
</reference>
<dbReference type="Gene3D" id="3.40.50.360">
    <property type="match status" value="1"/>
</dbReference>
<comment type="caution">
    <text evidence="2">The sequence shown here is derived from an EMBL/GenBank/DDBJ whole genome shotgun (WGS) entry which is preliminary data.</text>
</comment>
<sequence>MTKSVALITMSTRAPRAGPHVAALVKSILDPEAKANDITLVPVDLADFKLPVYDEAVIPGMVDTGKPDAPVFAHAHSIAWSTTIKAHDAYVLVLNEYNYGLPGGAKNAIDYLLNQWKGKPVAIVTYGIKGGAFASEQGAHVLGMMGLKVAETRPQLQFKGGLGPEAFAAMLQGEVGEEQLGLWRSEKGADVKKAFEEVAALLKEEKSV</sequence>
<dbReference type="AlphaFoldDB" id="A0AA40K934"/>
<evidence type="ECO:0000259" key="1">
    <source>
        <dbReference type="Pfam" id="PF03358"/>
    </source>
</evidence>
<dbReference type="GO" id="GO:0005829">
    <property type="term" value="C:cytosol"/>
    <property type="evidence" value="ECO:0007669"/>
    <property type="project" value="TreeGrafter"/>
</dbReference>
<gene>
    <name evidence="2" type="ORF">B0T18DRAFT_323017</name>
</gene>
<organism evidence="2 3">
    <name type="scientific">Schizothecium vesticola</name>
    <dbReference type="NCBI Taxonomy" id="314040"/>
    <lineage>
        <taxon>Eukaryota</taxon>
        <taxon>Fungi</taxon>
        <taxon>Dikarya</taxon>
        <taxon>Ascomycota</taxon>
        <taxon>Pezizomycotina</taxon>
        <taxon>Sordariomycetes</taxon>
        <taxon>Sordariomycetidae</taxon>
        <taxon>Sordariales</taxon>
        <taxon>Schizotheciaceae</taxon>
        <taxon>Schizothecium</taxon>
    </lineage>
</organism>
<evidence type="ECO:0000313" key="2">
    <source>
        <dbReference type="EMBL" id="KAK0750002.1"/>
    </source>
</evidence>
<dbReference type="EMBL" id="JAUKUD010000003">
    <property type="protein sequence ID" value="KAK0750002.1"/>
    <property type="molecule type" value="Genomic_DNA"/>
</dbReference>